<comment type="caution">
    <text evidence="9">The sequence shown here is derived from an EMBL/GenBank/DDBJ whole genome shotgun (WGS) entry which is preliminary data.</text>
</comment>
<dbReference type="PANTHER" id="PTHR11567">
    <property type="entry name" value="ACID PHOSPHATASE-RELATED"/>
    <property type="match status" value="1"/>
</dbReference>
<feature type="transmembrane region" description="Helical" evidence="7">
    <location>
        <begin position="235"/>
        <end position="258"/>
    </location>
</feature>
<name>A0ABQ9FCZ4_TEGGR</name>
<evidence type="ECO:0000256" key="7">
    <source>
        <dbReference type="SAM" id="Phobius"/>
    </source>
</evidence>
<evidence type="ECO:0000256" key="5">
    <source>
        <dbReference type="ARBA" id="ARBA00023157"/>
    </source>
</evidence>
<evidence type="ECO:0000256" key="8">
    <source>
        <dbReference type="SAM" id="SignalP"/>
    </source>
</evidence>
<feature type="chain" id="PRO_5046305479" description="acid phosphatase" evidence="8">
    <location>
        <begin position="20"/>
        <end position="331"/>
    </location>
</feature>
<dbReference type="EC" id="3.1.3.2" evidence="2"/>
<keyword evidence="7" id="KW-0472">Membrane</keyword>
<gene>
    <name evidence="9" type="ORF">KUTeg_008283</name>
</gene>
<evidence type="ECO:0000256" key="1">
    <source>
        <dbReference type="ARBA" id="ARBA00000032"/>
    </source>
</evidence>
<feature type="transmembrane region" description="Helical" evidence="7">
    <location>
        <begin position="292"/>
        <end position="313"/>
    </location>
</feature>
<dbReference type="Proteomes" id="UP001217089">
    <property type="component" value="Unassembled WGS sequence"/>
</dbReference>
<dbReference type="PROSITE" id="PS00616">
    <property type="entry name" value="HIS_ACID_PHOSPHAT_1"/>
    <property type="match status" value="1"/>
</dbReference>
<protein>
    <recommendedName>
        <fullName evidence="2">acid phosphatase</fullName>
        <ecNumber evidence="2">3.1.3.2</ecNumber>
    </recommendedName>
</protein>
<keyword evidence="6" id="KW-0325">Glycoprotein</keyword>
<dbReference type="Gene3D" id="3.40.50.1240">
    <property type="entry name" value="Phosphoglycerate mutase-like"/>
    <property type="match status" value="3"/>
</dbReference>
<keyword evidence="5" id="KW-1015">Disulfide bond</keyword>
<evidence type="ECO:0000256" key="4">
    <source>
        <dbReference type="ARBA" id="ARBA00022801"/>
    </source>
</evidence>
<evidence type="ECO:0000313" key="10">
    <source>
        <dbReference type="Proteomes" id="UP001217089"/>
    </source>
</evidence>
<dbReference type="InterPro" id="IPR029033">
    <property type="entry name" value="His_PPase_superfam"/>
</dbReference>
<dbReference type="PANTHER" id="PTHR11567:SF211">
    <property type="entry name" value="PROSTATIC ACID PHOSPHATASE"/>
    <property type="match status" value="1"/>
</dbReference>
<reference evidence="9 10" key="1">
    <citation type="submission" date="2022-12" db="EMBL/GenBank/DDBJ databases">
        <title>Chromosome-level genome of Tegillarca granosa.</title>
        <authorList>
            <person name="Kim J."/>
        </authorList>
    </citation>
    <scope>NUCLEOTIDE SEQUENCE [LARGE SCALE GENOMIC DNA]</scope>
    <source>
        <strain evidence="9">Teg-2019</strain>
        <tissue evidence="9">Adductor muscle</tissue>
    </source>
</reference>
<evidence type="ECO:0000313" key="9">
    <source>
        <dbReference type="EMBL" id="KAJ8313722.1"/>
    </source>
</evidence>
<evidence type="ECO:0000256" key="2">
    <source>
        <dbReference type="ARBA" id="ARBA00012646"/>
    </source>
</evidence>
<keyword evidence="7" id="KW-0812">Transmembrane</keyword>
<dbReference type="SUPFAM" id="SSF53254">
    <property type="entry name" value="Phosphoglycerate mutase-like"/>
    <property type="match status" value="2"/>
</dbReference>
<evidence type="ECO:0000256" key="6">
    <source>
        <dbReference type="ARBA" id="ARBA00023180"/>
    </source>
</evidence>
<feature type="signal peptide" evidence="8">
    <location>
        <begin position="1"/>
        <end position="19"/>
    </location>
</feature>
<sequence>MMNNMLLFLVLFQLHLAVCVDLSSLRLVNVVFRHGDRSPVSIFPKDVNQIDSWPDGLGWLSSQFYKLVGKESGWSHENISNIWRVADTLFCEKEHGLKPNPWADKIAPSPNKDNLTVYEKLRKLDDWQFGLMYQGKQLSKLKEHDTTVAALLSTLGLFNQLSPPYAAMDIIELHQNSEGYYVNILYKNETDKAYNLTVPGCQKDCMFTDFIKLTKDVIPTDWEAECGLPSNSTTVIVSIILGGILFLLLVTLVITCFHYQRKRGVTYNKWGLFCEDFQFIVGWGLFKIDFQFIVYLEFTLGLIFDIFSVYFGVNFGQFFRFYKGNDEKSIS</sequence>
<proteinExistence type="predicted"/>
<evidence type="ECO:0000256" key="3">
    <source>
        <dbReference type="ARBA" id="ARBA00022729"/>
    </source>
</evidence>
<dbReference type="EMBL" id="JARBDR010000342">
    <property type="protein sequence ID" value="KAJ8313722.1"/>
    <property type="molecule type" value="Genomic_DNA"/>
</dbReference>
<organism evidence="9 10">
    <name type="scientific">Tegillarca granosa</name>
    <name type="common">Malaysian cockle</name>
    <name type="synonym">Anadara granosa</name>
    <dbReference type="NCBI Taxonomy" id="220873"/>
    <lineage>
        <taxon>Eukaryota</taxon>
        <taxon>Metazoa</taxon>
        <taxon>Spiralia</taxon>
        <taxon>Lophotrochozoa</taxon>
        <taxon>Mollusca</taxon>
        <taxon>Bivalvia</taxon>
        <taxon>Autobranchia</taxon>
        <taxon>Pteriomorphia</taxon>
        <taxon>Arcoida</taxon>
        <taxon>Arcoidea</taxon>
        <taxon>Arcidae</taxon>
        <taxon>Tegillarca</taxon>
    </lineage>
</organism>
<dbReference type="InterPro" id="IPR050645">
    <property type="entry name" value="Histidine_acid_phosphatase"/>
</dbReference>
<keyword evidence="3 8" id="KW-0732">Signal</keyword>
<comment type="catalytic activity">
    <reaction evidence="1">
        <text>a phosphate monoester + H2O = an alcohol + phosphate</text>
        <dbReference type="Rhea" id="RHEA:15017"/>
        <dbReference type="ChEBI" id="CHEBI:15377"/>
        <dbReference type="ChEBI" id="CHEBI:30879"/>
        <dbReference type="ChEBI" id="CHEBI:43474"/>
        <dbReference type="ChEBI" id="CHEBI:67140"/>
        <dbReference type="EC" id="3.1.3.2"/>
    </reaction>
</comment>
<keyword evidence="4" id="KW-0378">Hydrolase</keyword>
<keyword evidence="7" id="KW-1133">Transmembrane helix</keyword>
<dbReference type="InterPro" id="IPR033379">
    <property type="entry name" value="Acid_Pase_AS"/>
</dbReference>
<keyword evidence="10" id="KW-1185">Reference proteome</keyword>
<accession>A0ABQ9FCZ4</accession>